<gene>
    <name evidence="4" type="ORF">CSW27_13830</name>
    <name evidence="3" type="ORF">CSW45_11125</name>
</gene>
<organism evidence="4 6">
    <name type="scientific">Thermus scotoductus</name>
    <dbReference type="NCBI Taxonomy" id="37636"/>
    <lineage>
        <taxon>Bacteria</taxon>
        <taxon>Thermotogati</taxon>
        <taxon>Deinococcota</taxon>
        <taxon>Deinococci</taxon>
        <taxon>Thermales</taxon>
        <taxon>Thermaceae</taxon>
        <taxon>Thermus</taxon>
    </lineage>
</organism>
<reference evidence="5 6" key="1">
    <citation type="journal article" date="2019" name="Extremophiles">
        <title>Biogeography of thermophiles and predominance of Thermus scotoductus in domestic water heaters.</title>
        <authorList>
            <person name="Wilpiszeski R.L."/>
            <person name="Zhang Z."/>
            <person name="House C.H."/>
        </authorList>
    </citation>
    <scope>NUCLEOTIDE SEQUENCE [LARGE SCALE GENOMIC DNA]</scope>
    <source>
        <strain evidence="4 6">14_S14</strain>
        <strain evidence="3 5">32_S32</strain>
    </source>
</reference>
<evidence type="ECO:0000313" key="3">
    <source>
        <dbReference type="EMBL" id="RTH01170.1"/>
    </source>
</evidence>
<dbReference type="Pfam" id="PF02371">
    <property type="entry name" value="Transposase_20"/>
    <property type="match status" value="1"/>
</dbReference>
<dbReference type="RefSeq" id="WP_126178255.1">
    <property type="nucleotide sequence ID" value="NZ_PELN01000342.1"/>
</dbReference>
<evidence type="ECO:0000313" key="6">
    <source>
        <dbReference type="Proteomes" id="UP000287155"/>
    </source>
</evidence>
<proteinExistence type="predicted"/>
<dbReference type="InterPro" id="IPR002525">
    <property type="entry name" value="Transp_IS110-like_N"/>
</dbReference>
<dbReference type="Proteomes" id="UP000287155">
    <property type="component" value="Unassembled WGS sequence"/>
</dbReference>
<dbReference type="GO" id="GO:0004803">
    <property type="term" value="F:transposase activity"/>
    <property type="evidence" value="ECO:0007669"/>
    <property type="project" value="InterPro"/>
</dbReference>
<evidence type="ECO:0000259" key="1">
    <source>
        <dbReference type="Pfam" id="PF01548"/>
    </source>
</evidence>
<dbReference type="GO" id="GO:0006313">
    <property type="term" value="P:DNA transposition"/>
    <property type="evidence" value="ECO:0007669"/>
    <property type="project" value="InterPro"/>
</dbReference>
<protein>
    <submittedName>
        <fullName evidence="4">IS110 family transposase</fullName>
    </submittedName>
</protein>
<evidence type="ECO:0000313" key="5">
    <source>
        <dbReference type="Proteomes" id="UP000286910"/>
    </source>
</evidence>
<sequence>MDFVGVDVSAKRLDVALGDKLLSFPNPEGLPDLIAALPSGAVVGLEATGVYGRPLAFALHRAGFRVYVLNPFAVKSYARSLLLRSKTDRADARLIARYLADRYPDLRPYEPTPEVIYQAGLLVRFARGLVVQRVAVLNRLHAWQYAWPQGLEVVAHVPRILDDLRGNLEALVVDLLRSDPEAWRQFRALQTLPGIGPSSALTILAYSGDLRRFTSARAYAAFTGLAPVVHQSGALPEVGRISRAGPAPLRATFWLASLHAVKVEPYASLYARLLQAGKPPQVARVAVAHRLARAAWAVVVRSV</sequence>
<dbReference type="EMBL" id="PEMJ01000372">
    <property type="protein sequence ID" value="RTI10718.1"/>
    <property type="molecule type" value="Genomic_DNA"/>
</dbReference>
<name>A0A430UR88_THESC</name>
<accession>A0A430UR88</accession>
<feature type="domain" description="Transposase IS110-like N-terminal" evidence="1">
    <location>
        <begin position="4"/>
        <end position="142"/>
    </location>
</feature>
<dbReference type="EMBL" id="PELR01000362">
    <property type="protein sequence ID" value="RTH01170.1"/>
    <property type="molecule type" value="Genomic_DNA"/>
</dbReference>
<evidence type="ECO:0000259" key="2">
    <source>
        <dbReference type="Pfam" id="PF02371"/>
    </source>
</evidence>
<dbReference type="InterPro" id="IPR003346">
    <property type="entry name" value="Transposase_20"/>
</dbReference>
<comment type="caution">
    <text evidence="4">The sequence shown here is derived from an EMBL/GenBank/DDBJ whole genome shotgun (WGS) entry which is preliminary data.</text>
</comment>
<dbReference type="Proteomes" id="UP000286910">
    <property type="component" value="Unassembled WGS sequence"/>
</dbReference>
<dbReference type="Pfam" id="PF01548">
    <property type="entry name" value="DEDD_Tnp_IS110"/>
    <property type="match status" value="1"/>
</dbReference>
<dbReference type="PANTHER" id="PTHR33055:SF3">
    <property type="entry name" value="PUTATIVE TRANSPOSASE FOR IS117-RELATED"/>
    <property type="match status" value="1"/>
</dbReference>
<dbReference type="InterPro" id="IPR047650">
    <property type="entry name" value="Transpos_IS110"/>
</dbReference>
<dbReference type="AlphaFoldDB" id="A0A430UR88"/>
<feature type="domain" description="Transposase IS116/IS110/IS902 C-terminal" evidence="2">
    <location>
        <begin position="187"/>
        <end position="269"/>
    </location>
</feature>
<evidence type="ECO:0000313" key="4">
    <source>
        <dbReference type="EMBL" id="RTI10718.1"/>
    </source>
</evidence>
<dbReference type="PANTHER" id="PTHR33055">
    <property type="entry name" value="TRANSPOSASE FOR INSERTION SEQUENCE ELEMENT IS1111A"/>
    <property type="match status" value="1"/>
</dbReference>
<dbReference type="NCBIfam" id="NF033542">
    <property type="entry name" value="transpos_IS110"/>
    <property type="match status" value="1"/>
</dbReference>
<dbReference type="GO" id="GO:0003677">
    <property type="term" value="F:DNA binding"/>
    <property type="evidence" value="ECO:0007669"/>
    <property type="project" value="InterPro"/>
</dbReference>